<dbReference type="Pfam" id="PF04085">
    <property type="entry name" value="MreC"/>
    <property type="match status" value="1"/>
</dbReference>
<evidence type="ECO:0000256" key="5">
    <source>
        <dbReference type="SAM" id="Coils"/>
    </source>
</evidence>
<dbReference type="Gene3D" id="2.40.10.350">
    <property type="entry name" value="Rod shape-determining protein MreC, domain 2"/>
    <property type="match status" value="1"/>
</dbReference>
<proteinExistence type="inferred from homology"/>
<evidence type="ECO:0000256" key="4">
    <source>
        <dbReference type="ARBA" id="ARBA00032089"/>
    </source>
</evidence>
<name>A0A062XSH4_9BACT</name>
<evidence type="ECO:0000256" key="3">
    <source>
        <dbReference type="ARBA" id="ARBA00022960"/>
    </source>
</evidence>
<comment type="caution">
    <text evidence="8">The sequence shown here is derived from an EMBL/GenBank/DDBJ whole genome shotgun (WGS) entry which is preliminary data.</text>
</comment>
<dbReference type="InterPro" id="IPR042177">
    <property type="entry name" value="Cell/Rod_1"/>
</dbReference>
<dbReference type="AlphaFoldDB" id="A0A062XSH4"/>
<dbReference type="Proteomes" id="UP000027284">
    <property type="component" value="Unassembled WGS sequence"/>
</dbReference>
<dbReference type="InterPro" id="IPR007221">
    <property type="entry name" value="MreC"/>
</dbReference>
<protein>
    <recommendedName>
        <fullName evidence="2">Cell shape-determining protein MreC</fullName>
    </recommendedName>
    <alternativeName>
        <fullName evidence="4">Cell shape protein MreC</fullName>
    </alternativeName>
</protein>
<dbReference type="CDD" id="cd14686">
    <property type="entry name" value="bZIP"/>
    <property type="match status" value="1"/>
</dbReference>
<organism evidence="8 9">
    <name type="scientific">Thermoanaerobaculum aquaticum</name>
    <dbReference type="NCBI Taxonomy" id="1312852"/>
    <lineage>
        <taxon>Bacteria</taxon>
        <taxon>Pseudomonadati</taxon>
        <taxon>Acidobacteriota</taxon>
        <taxon>Thermoanaerobaculia</taxon>
        <taxon>Thermoanaerobaculales</taxon>
        <taxon>Thermoanaerobaculaceae</taxon>
        <taxon>Thermoanaerobaculum</taxon>
    </lineage>
</organism>
<keyword evidence="5" id="KW-0175">Coiled coil</keyword>
<accession>A0A062XSH4</accession>
<evidence type="ECO:0000259" key="7">
    <source>
        <dbReference type="Pfam" id="PF04085"/>
    </source>
</evidence>
<evidence type="ECO:0000313" key="8">
    <source>
        <dbReference type="EMBL" id="KDA53783.1"/>
    </source>
</evidence>
<evidence type="ECO:0000256" key="1">
    <source>
        <dbReference type="ARBA" id="ARBA00009369"/>
    </source>
</evidence>
<dbReference type="PANTHER" id="PTHR34138">
    <property type="entry name" value="CELL SHAPE-DETERMINING PROTEIN MREC"/>
    <property type="match status" value="1"/>
</dbReference>
<keyword evidence="9" id="KW-1185">Reference proteome</keyword>
<dbReference type="Gene3D" id="2.40.10.340">
    <property type="entry name" value="Rod shape-determining protein MreC, domain 1"/>
    <property type="match status" value="1"/>
</dbReference>
<feature type="chain" id="PRO_5001616441" description="Cell shape-determining protein MreC" evidence="6">
    <location>
        <begin position="26"/>
        <end position="267"/>
    </location>
</feature>
<dbReference type="PANTHER" id="PTHR34138:SF1">
    <property type="entry name" value="CELL SHAPE-DETERMINING PROTEIN MREC"/>
    <property type="match status" value="1"/>
</dbReference>
<dbReference type="GO" id="GO:0005886">
    <property type="term" value="C:plasma membrane"/>
    <property type="evidence" value="ECO:0007669"/>
    <property type="project" value="TreeGrafter"/>
</dbReference>
<dbReference type="EMBL" id="JMFG01000017">
    <property type="protein sequence ID" value="KDA53783.1"/>
    <property type="molecule type" value="Genomic_DNA"/>
</dbReference>
<comment type="similarity">
    <text evidence="1">Belongs to the MreC family.</text>
</comment>
<keyword evidence="6" id="KW-0732">Signal</keyword>
<dbReference type="OrthoDB" id="9792313at2"/>
<gene>
    <name evidence="8" type="ORF">EG19_02910</name>
</gene>
<evidence type="ECO:0000256" key="2">
    <source>
        <dbReference type="ARBA" id="ARBA00013855"/>
    </source>
</evidence>
<dbReference type="RefSeq" id="WP_038049057.1">
    <property type="nucleotide sequence ID" value="NZ_JMFG01000017.1"/>
</dbReference>
<dbReference type="GO" id="GO:0008360">
    <property type="term" value="P:regulation of cell shape"/>
    <property type="evidence" value="ECO:0007669"/>
    <property type="project" value="UniProtKB-KW"/>
</dbReference>
<sequence>MARLALRPDLSLAVACLGLYVAAAAQVRSGAETALAIAHRAFTQPIVAMANRALLVAGDLKLGRQNWRETLAHLQALERQVERLSRENQLLTSELLALRQANAVLAAYPSLQAQAILASVVSRDVLGSHTLVLDRGRRHGVERDAAVLAADGVLGRVDLVWEDASRVQLLSHPAAAAAAQVVGVEGEALLVGGERPRLEGFPPYTTVPPQAPVLTTGSEGIYPPGLPLGISGEARNEALFTVVPVTLVARPEKAVSVLVIPRSRRAP</sequence>
<dbReference type="InterPro" id="IPR055342">
    <property type="entry name" value="MreC_beta-barrel_core"/>
</dbReference>
<feature type="coiled-coil region" evidence="5">
    <location>
        <begin position="67"/>
        <end position="101"/>
    </location>
</feature>
<keyword evidence="3" id="KW-0133">Cell shape</keyword>
<feature type="signal peptide" evidence="6">
    <location>
        <begin position="1"/>
        <end position="25"/>
    </location>
</feature>
<evidence type="ECO:0000256" key="6">
    <source>
        <dbReference type="SAM" id="SignalP"/>
    </source>
</evidence>
<evidence type="ECO:0000313" key="9">
    <source>
        <dbReference type="Proteomes" id="UP000027284"/>
    </source>
</evidence>
<dbReference type="STRING" id="1312852.EG19_02910"/>
<feature type="domain" description="Rod shape-determining protein MreC beta-barrel core" evidence="7">
    <location>
        <begin position="128"/>
        <end position="260"/>
    </location>
</feature>
<reference evidence="8 9" key="1">
    <citation type="submission" date="2014-04" db="EMBL/GenBank/DDBJ databases">
        <title>The Genome Sequence of Thermoanaerobaculum aquaticum MP-01, The First Cultivated Group 23 Acidobacterium.</title>
        <authorList>
            <person name="Stamps B.W."/>
            <person name="Losey N.A."/>
            <person name="Lawson P.A."/>
            <person name="Stevenson B.S."/>
        </authorList>
    </citation>
    <scope>NUCLEOTIDE SEQUENCE [LARGE SCALE GENOMIC DNA]</scope>
    <source>
        <strain evidence="8 9">MP-01</strain>
    </source>
</reference>
<dbReference type="InterPro" id="IPR042175">
    <property type="entry name" value="Cell/Rod_MreC_2"/>
</dbReference>